<feature type="compositionally biased region" description="Low complexity" evidence="1">
    <location>
        <begin position="12"/>
        <end position="23"/>
    </location>
</feature>
<protein>
    <submittedName>
        <fullName evidence="2">Uncharacterized protein</fullName>
    </submittedName>
</protein>
<organism evidence="2 3">
    <name type="scientific">Latilactobacillus sakei</name>
    <name type="common">Lactobacillus sakei</name>
    <dbReference type="NCBI Taxonomy" id="1599"/>
    <lineage>
        <taxon>Bacteria</taxon>
        <taxon>Bacillati</taxon>
        <taxon>Bacillota</taxon>
        <taxon>Bacilli</taxon>
        <taxon>Lactobacillales</taxon>
        <taxon>Lactobacillaceae</taxon>
        <taxon>Latilactobacillus</taxon>
    </lineage>
</organism>
<dbReference type="EMBL" id="CP122959">
    <property type="protein sequence ID" value="WGI19249.1"/>
    <property type="molecule type" value="Genomic_DNA"/>
</dbReference>
<name>A0AAF0K458_LATSK</name>
<evidence type="ECO:0000313" key="2">
    <source>
        <dbReference type="EMBL" id="WGI19249.1"/>
    </source>
</evidence>
<accession>A0AAF0K458</accession>
<gene>
    <name evidence="2" type="ORF">QBD03_00445</name>
</gene>
<dbReference type="Proteomes" id="UP001179858">
    <property type="component" value="Chromosome"/>
</dbReference>
<evidence type="ECO:0000313" key="3">
    <source>
        <dbReference type="Proteomes" id="UP001179858"/>
    </source>
</evidence>
<reference evidence="2" key="1">
    <citation type="submission" date="2023-04" db="EMBL/GenBank/DDBJ databases">
        <title>Novel strain of Lactilactobacillus sakei and use thereof.</title>
        <authorList>
            <person name="Kim S.Y."/>
        </authorList>
    </citation>
    <scope>NUCLEOTIDE SEQUENCE</scope>
    <source>
        <strain evidence="2">HUP1</strain>
    </source>
</reference>
<feature type="region of interest" description="Disordered" evidence="1">
    <location>
        <begin position="1"/>
        <end position="26"/>
    </location>
</feature>
<dbReference type="AlphaFoldDB" id="A0AAF0K458"/>
<evidence type="ECO:0000256" key="1">
    <source>
        <dbReference type="SAM" id="MobiDB-lite"/>
    </source>
</evidence>
<proteinExistence type="predicted"/>
<dbReference type="RefSeq" id="WP_280102921.1">
    <property type="nucleotide sequence ID" value="NZ_CP122959.1"/>
</dbReference>
<sequence>MNQNYGPKVALKKQASEASAKAMSESREKAAIEAAKKAFNGIDIIVSHNGTFSRQPDGSMTAHDYSGAQGEDFWTFTPNADGMITVLSKFGSVKGGEQQIETHVVPR</sequence>